<dbReference type="AlphaFoldDB" id="A0A9P7JJ38"/>
<dbReference type="OrthoDB" id="3213974at2759"/>
<evidence type="ECO:0000313" key="3">
    <source>
        <dbReference type="Proteomes" id="UP000807769"/>
    </source>
</evidence>
<comment type="caution">
    <text evidence="2">The sequence shown here is derived from an EMBL/GenBank/DDBJ whole genome shotgun (WGS) entry which is preliminary data.</text>
</comment>
<dbReference type="Proteomes" id="UP000807769">
    <property type="component" value="Unassembled WGS sequence"/>
</dbReference>
<dbReference type="SUPFAM" id="SSF53098">
    <property type="entry name" value="Ribonuclease H-like"/>
    <property type="match status" value="1"/>
</dbReference>
<organism evidence="2 3">
    <name type="scientific">Suillus subaureus</name>
    <dbReference type="NCBI Taxonomy" id="48587"/>
    <lineage>
        <taxon>Eukaryota</taxon>
        <taxon>Fungi</taxon>
        <taxon>Dikarya</taxon>
        <taxon>Basidiomycota</taxon>
        <taxon>Agaricomycotina</taxon>
        <taxon>Agaricomycetes</taxon>
        <taxon>Agaricomycetidae</taxon>
        <taxon>Boletales</taxon>
        <taxon>Suillineae</taxon>
        <taxon>Suillaceae</taxon>
        <taxon>Suillus</taxon>
    </lineage>
</organism>
<dbReference type="GeneID" id="64626283"/>
<protein>
    <recommendedName>
        <fullName evidence="4">DUF659 domain-containing protein</fullName>
    </recommendedName>
</protein>
<sequence length="607" mass="68578">MVNYLKIQCDLTITFDGGKVQKPKSFYTVHVTTTERQTFLFKLDDALMLSHTAHYIWELLESVILDIRPFQFSGSSSDDMGNTKNSHRDLLAKRPYILNLQDACHLLSLCSKQICQLPELKEMISYGSRFNSSMMLLYSQISDHLRKVLSFMDKSGYAMEHFNYQHNMLKIGHGLEKISKTQFANIHWSAASLQCGLPAMQAIISDSNLGIDIKGLNHFFKENTTDSLMFQVDLAKLIAVTGPYTKAIQCLELAQTTCADVYLYWLAIVTQMEQLIQGNTIRLCKETKTAIHAITNAQFKQMINDAPNDPYITAFFSNPEYRAAQIYKNINPLNLPPIQLSKSNGTYAVVSPKDAIIKRVGMSLQCMLKHEYGDVYDGSLKVKLKEYCKGADPFNRKPCKNKNVQDWWLAVQKDENVQALMIKLYSVVPVPMADKRTVSTIMWLNSPTQSRQDITTLKETIQIHQWHHWKPDSAASKTAPSVKWCDMHATILGDQQPEKPMVIPPPARPPMKRDITMNDSDDETSKGKWPDDGDNVSLDGEESDRFDVGDHINLSSGFLLDVLSDQPVQLEPTAPMSHGASSKLVADAMTSSVALMDDEWEIWESAE</sequence>
<proteinExistence type="predicted"/>
<accession>A0A9P7JJ38</accession>
<evidence type="ECO:0000256" key="1">
    <source>
        <dbReference type="SAM" id="MobiDB-lite"/>
    </source>
</evidence>
<evidence type="ECO:0008006" key="4">
    <source>
        <dbReference type="Google" id="ProtNLM"/>
    </source>
</evidence>
<gene>
    <name evidence="2" type="ORF">BJ212DRAFT_1294907</name>
</gene>
<evidence type="ECO:0000313" key="2">
    <source>
        <dbReference type="EMBL" id="KAG1825476.1"/>
    </source>
</evidence>
<feature type="region of interest" description="Disordered" evidence="1">
    <location>
        <begin position="506"/>
        <end position="542"/>
    </location>
</feature>
<name>A0A9P7JJ38_9AGAM</name>
<keyword evidence="3" id="KW-1185">Reference proteome</keyword>
<reference evidence="2" key="1">
    <citation type="journal article" date="2020" name="New Phytol.">
        <title>Comparative genomics reveals dynamic genome evolution in host specialist ectomycorrhizal fungi.</title>
        <authorList>
            <person name="Lofgren L.A."/>
            <person name="Nguyen N.H."/>
            <person name="Vilgalys R."/>
            <person name="Ruytinx J."/>
            <person name="Liao H.L."/>
            <person name="Branco S."/>
            <person name="Kuo A."/>
            <person name="LaButti K."/>
            <person name="Lipzen A."/>
            <person name="Andreopoulos W."/>
            <person name="Pangilinan J."/>
            <person name="Riley R."/>
            <person name="Hundley H."/>
            <person name="Na H."/>
            <person name="Barry K."/>
            <person name="Grigoriev I.V."/>
            <person name="Stajich J.E."/>
            <person name="Kennedy P.G."/>
        </authorList>
    </citation>
    <scope>NUCLEOTIDE SEQUENCE</scope>
    <source>
        <strain evidence="2">MN1</strain>
    </source>
</reference>
<dbReference type="InterPro" id="IPR012337">
    <property type="entry name" value="RNaseH-like_sf"/>
</dbReference>
<dbReference type="EMBL" id="JABBWG010000002">
    <property type="protein sequence ID" value="KAG1825476.1"/>
    <property type="molecule type" value="Genomic_DNA"/>
</dbReference>
<dbReference type="RefSeq" id="XP_041198729.1">
    <property type="nucleotide sequence ID" value="XM_041332266.1"/>
</dbReference>